<dbReference type="GO" id="GO:0031297">
    <property type="term" value="P:replication fork processing"/>
    <property type="evidence" value="ECO:0007669"/>
    <property type="project" value="TreeGrafter"/>
</dbReference>
<dbReference type="GO" id="GO:0003690">
    <property type="term" value="F:double-stranded DNA binding"/>
    <property type="evidence" value="ECO:0007669"/>
    <property type="project" value="TreeGrafter"/>
</dbReference>
<dbReference type="PANTHER" id="PTHR46060:SF2">
    <property type="entry name" value="HISTONE-LYSINE N-METHYLTRANSFERASE SETMAR"/>
    <property type="match status" value="1"/>
</dbReference>
<dbReference type="GO" id="GO:0035861">
    <property type="term" value="C:site of double-strand break"/>
    <property type="evidence" value="ECO:0007669"/>
    <property type="project" value="TreeGrafter"/>
</dbReference>
<name>A0A154PN84_DUFNO</name>
<feature type="domain" description="Mos1 transposase HTH" evidence="1">
    <location>
        <begin position="1"/>
        <end position="41"/>
    </location>
</feature>
<dbReference type="PANTHER" id="PTHR46060">
    <property type="entry name" value="MARINER MOS1 TRANSPOSASE-LIKE PROTEIN"/>
    <property type="match status" value="1"/>
</dbReference>
<dbReference type="InterPro" id="IPR041426">
    <property type="entry name" value="Mos1_HTH"/>
</dbReference>
<evidence type="ECO:0000313" key="3">
    <source>
        <dbReference type="Proteomes" id="UP000076502"/>
    </source>
</evidence>
<dbReference type="Gene3D" id="1.10.10.1450">
    <property type="match status" value="1"/>
</dbReference>
<gene>
    <name evidence="2" type="ORF">WN55_04300</name>
</gene>
<reference evidence="2 3" key="1">
    <citation type="submission" date="2015-07" db="EMBL/GenBank/DDBJ databases">
        <title>The genome of Dufourea novaeangliae.</title>
        <authorList>
            <person name="Pan H."/>
            <person name="Kapheim K."/>
        </authorList>
    </citation>
    <scope>NUCLEOTIDE SEQUENCE [LARGE SCALE GENOMIC DNA]</scope>
    <source>
        <strain evidence="2">0120121106</strain>
        <tissue evidence="2">Whole body</tissue>
    </source>
</reference>
<proteinExistence type="predicted"/>
<dbReference type="Proteomes" id="UP000076502">
    <property type="component" value="Unassembled WGS sequence"/>
</dbReference>
<dbReference type="GO" id="GO:0005634">
    <property type="term" value="C:nucleus"/>
    <property type="evidence" value="ECO:0007669"/>
    <property type="project" value="TreeGrafter"/>
</dbReference>
<accession>A0A154PN84</accession>
<dbReference type="GO" id="GO:0000014">
    <property type="term" value="F:single-stranded DNA endodeoxyribonuclease activity"/>
    <property type="evidence" value="ECO:0007669"/>
    <property type="project" value="TreeGrafter"/>
</dbReference>
<dbReference type="GO" id="GO:0000793">
    <property type="term" value="C:condensed chromosome"/>
    <property type="evidence" value="ECO:0007669"/>
    <property type="project" value="TreeGrafter"/>
</dbReference>
<dbReference type="GO" id="GO:0000729">
    <property type="term" value="P:DNA double-strand break processing"/>
    <property type="evidence" value="ECO:0007669"/>
    <property type="project" value="TreeGrafter"/>
</dbReference>
<dbReference type="GO" id="GO:0003697">
    <property type="term" value="F:single-stranded DNA binding"/>
    <property type="evidence" value="ECO:0007669"/>
    <property type="project" value="TreeGrafter"/>
</dbReference>
<dbReference type="GO" id="GO:0046975">
    <property type="term" value="F:histone H3K36 methyltransferase activity"/>
    <property type="evidence" value="ECO:0007669"/>
    <property type="project" value="TreeGrafter"/>
</dbReference>
<dbReference type="GO" id="GO:0042800">
    <property type="term" value="F:histone H3K4 methyltransferase activity"/>
    <property type="evidence" value="ECO:0007669"/>
    <property type="project" value="TreeGrafter"/>
</dbReference>
<evidence type="ECO:0000259" key="1">
    <source>
        <dbReference type="Pfam" id="PF17906"/>
    </source>
</evidence>
<organism evidence="2 3">
    <name type="scientific">Dufourea novaeangliae</name>
    <name type="common">Sweat bee</name>
    <dbReference type="NCBI Taxonomy" id="178035"/>
    <lineage>
        <taxon>Eukaryota</taxon>
        <taxon>Metazoa</taxon>
        <taxon>Ecdysozoa</taxon>
        <taxon>Arthropoda</taxon>
        <taxon>Hexapoda</taxon>
        <taxon>Insecta</taxon>
        <taxon>Pterygota</taxon>
        <taxon>Neoptera</taxon>
        <taxon>Endopterygota</taxon>
        <taxon>Hymenoptera</taxon>
        <taxon>Apocrita</taxon>
        <taxon>Aculeata</taxon>
        <taxon>Apoidea</taxon>
        <taxon>Anthophila</taxon>
        <taxon>Halictidae</taxon>
        <taxon>Rophitinae</taxon>
        <taxon>Dufourea</taxon>
    </lineage>
</organism>
<dbReference type="GO" id="GO:0006303">
    <property type="term" value="P:double-strand break repair via nonhomologous end joining"/>
    <property type="evidence" value="ECO:0007669"/>
    <property type="project" value="TreeGrafter"/>
</dbReference>
<evidence type="ECO:0000313" key="2">
    <source>
        <dbReference type="EMBL" id="KZC12778.1"/>
    </source>
</evidence>
<dbReference type="EMBL" id="KQ434973">
    <property type="protein sequence ID" value="KZC12778.1"/>
    <property type="molecule type" value="Genomic_DNA"/>
</dbReference>
<dbReference type="InterPro" id="IPR052709">
    <property type="entry name" value="Transposase-MT_Hybrid"/>
</dbReference>
<dbReference type="GO" id="GO:0044774">
    <property type="term" value="P:mitotic DNA integrity checkpoint signaling"/>
    <property type="evidence" value="ECO:0007669"/>
    <property type="project" value="TreeGrafter"/>
</dbReference>
<keyword evidence="3" id="KW-1185">Reference proteome</keyword>
<protein>
    <recommendedName>
        <fullName evidence="1">Mos1 transposase HTH domain-containing protein</fullName>
    </recommendedName>
</protein>
<dbReference type="AlphaFoldDB" id="A0A154PN84"/>
<sequence>MLFYFRKGKNATQTTKKICTVHGDGAVSVRMVQRWFMKFSNADFTLSDSFFAKKDSNFWKNGILQLPIRWQKVIEPDGHYIIE</sequence>
<dbReference type="GO" id="GO:0044547">
    <property type="term" value="F:DNA topoisomerase binding"/>
    <property type="evidence" value="ECO:0007669"/>
    <property type="project" value="TreeGrafter"/>
</dbReference>
<dbReference type="Pfam" id="PF17906">
    <property type="entry name" value="HTH_48"/>
    <property type="match status" value="1"/>
</dbReference>
<dbReference type="GO" id="GO:0015074">
    <property type="term" value="P:DNA integration"/>
    <property type="evidence" value="ECO:0007669"/>
    <property type="project" value="TreeGrafter"/>
</dbReference>